<dbReference type="InterPro" id="IPR002014">
    <property type="entry name" value="VHS_dom"/>
</dbReference>
<dbReference type="EMBL" id="JTDE01000424">
    <property type="protein sequence ID" value="KAF7261295.1"/>
    <property type="molecule type" value="Genomic_DNA"/>
</dbReference>
<keyword evidence="6" id="KW-0832">Ubl conjugation</keyword>
<organism evidence="14 15">
    <name type="scientific">Paragonimus skrjabini miyazakii</name>
    <dbReference type="NCBI Taxonomy" id="59628"/>
    <lineage>
        <taxon>Eukaryota</taxon>
        <taxon>Metazoa</taxon>
        <taxon>Spiralia</taxon>
        <taxon>Lophotrochozoa</taxon>
        <taxon>Platyhelminthes</taxon>
        <taxon>Trematoda</taxon>
        <taxon>Digenea</taxon>
        <taxon>Plagiorchiida</taxon>
        <taxon>Troglotremata</taxon>
        <taxon>Troglotrematidae</taxon>
        <taxon>Paragonimus</taxon>
    </lineage>
</organism>
<evidence type="ECO:0000313" key="14">
    <source>
        <dbReference type="EMBL" id="KAF7261295.1"/>
    </source>
</evidence>
<comment type="caution">
    <text evidence="14">The sequence shown here is derived from an EMBL/GenBank/DDBJ whole genome shotgun (WGS) entry which is preliminary data.</text>
</comment>
<reference evidence="14" key="1">
    <citation type="submission" date="2019-07" db="EMBL/GenBank/DDBJ databases">
        <title>Annotation for the trematode Paragonimus miyazaki's.</title>
        <authorList>
            <person name="Choi Y.-J."/>
        </authorList>
    </citation>
    <scope>NUCLEOTIDE SEQUENCE</scope>
    <source>
        <strain evidence="14">Japan</strain>
    </source>
</reference>
<comment type="subcellular location">
    <subcellularLocation>
        <location evidence="2">Early endosome membrane</location>
        <topology evidence="2">Peripheral membrane protein</topology>
    </subcellularLocation>
    <subcellularLocation>
        <location evidence="1">Golgi apparatus</location>
        <location evidence="1">trans-Golgi network membrane</location>
        <topology evidence="1">Peripheral membrane protein</topology>
    </subcellularLocation>
</comment>
<evidence type="ECO:0000256" key="1">
    <source>
        <dbReference type="ARBA" id="ARBA00004150"/>
    </source>
</evidence>
<keyword evidence="8" id="KW-0333">Golgi apparatus</keyword>
<dbReference type="Pfam" id="PF18308">
    <property type="entry name" value="GGA_N-GAT"/>
    <property type="match status" value="1"/>
</dbReference>
<evidence type="ECO:0000259" key="13">
    <source>
        <dbReference type="PROSITE" id="PS50909"/>
    </source>
</evidence>
<comment type="similarity">
    <text evidence="3">Belongs to the GGA protein family.</text>
</comment>
<dbReference type="InterPro" id="IPR008152">
    <property type="entry name" value="Clathrin_a/b/g-adaptin_app_Ig"/>
</dbReference>
<feature type="region of interest" description="Disordered" evidence="10">
    <location>
        <begin position="300"/>
        <end position="321"/>
    </location>
</feature>
<dbReference type="InterPro" id="IPR008153">
    <property type="entry name" value="GAE_dom"/>
</dbReference>
<dbReference type="InterPro" id="IPR013041">
    <property type="entry name" value="Clathrin_app_Ig-like_sf"/>
</dbReference>
<feature type="compositionally biased region" description="Polar residues" evidence="10">
    <location>
        <begin position="300"/>
        <end position="318"/>
    </location>
</feature>
<dbReference type="GO" id="GO:0035091">
    <property type="term" value="F:phosphatidylinositol binding"/>
    <property type="evidence" value="ECO:0007669"/>
    <property type="project" value="InterPro"/>
</dbReference>
<feature type="domain" description="GAT" evidence="13">
    <location>
        <begin position="170"/>
        <end position="298"/>
    </location>
</feature>
<evidence type="ECO:0000256" key="8">
    <source>
        <dbReference type="ARBA" id="ARBA00023034"/>
    </source>
</evidence>
<dbReference type="GO" id="GO:0043130">
    <property type="term" value="F:ubiquitin binding"/>
    <property type="evidence" value="ECO:0007669"/>
    <property type="project" value="InterPro"/>
</dbReference>
<evidence type="ECO:0000259" key="12">
    <source>
        <dbReference type="PROSITE" id="PS50180"/>
    </source>
</evidence>
<keyword evidence="5" id="KW-0967">Endosome</keyword>
<dbReference type="PANTHER" id="PTHR45905:SF1">
    <property type="entry name" value="GOLGI-LOCALIZED, GAMMA-ADAPTIN EAR CONTAINING, ARF BINDING PROTEIN"/>
    <property type="match status" value="1"/>
</dbReference>
<dbReference type="Gene3D" id="1.20.58.160">
    <property type="match status" value="1"/>
</dbReference>
<evidence type="ECO:0000259" key="11">
    <source>
        <dbReference type="PROSITE" id="PS50179"/>
    </source>
</evidence>
<evidence type="ECO:0000256" key="3">
    <source>
        <dbReference type="ARBA" id="ARBA00008099"/>
    </source>
</evidence>
<dbReference type="PROSITE" id="PS50179">
    <property type="entry name" value="VHS"/>
    <property type="match status" value="1"/>
</dbReference>
<evidence type="ECO:0000256" key="5">
    <source>
        <dbReference type="ARBA" id="ARBA00022753"/>
    </source>
</evidence>
<evidence type="ECO:0000256" key="4">
    <source>
        <dbReference type="ARBA" id="ARBA00022448"/>
    </source>
</evidence>
<dbReference type="SUPFAM" id="SSF48464">
    <property type="entry name" value="ENTH/VHS domain"/>
    <property type="match status" value="1"/>
</dbReference>
<dbReference type="Gene3D" id="2.60.40.1230">
    <property type="match status" value="1"/>
</dbReference>
<dbReference type="PROSITE" id="PS50909">
    <property type="entry name" value="GAT"/>
    <property type="match status" value="1"/>
</dbReference>
<dbReference type="AlphaFoldDB" id="A0A8S9Z1J7"/>
<dbReference type="GO" id="GO:0031267">
    <property type="term" value="F:small GTPase binding"/>
    <property type="evidence" value="ECO:0007669"/>
    <property type="project" value="InterPro"/>
</dbReference>
<evidence type="ECO:0000256" key="10">
    <source>
        <dbReference type="SAM" id="MobiDB-lite"/>
    </source>
</evidence>
<dbReference type="InterPro" id="IPR004152">
    <property type="entry name" value="GAT_dom"/>
</dbReference>
<accession>A0A8S9Z1J7</accession>
<dbReference type="GO" id="GO:0006886">
    <property type="term" value="P:intracellular protein transport"/>
    <property type="evidence" value="ECO:0007669"/>
    <property type="project" value="InterPro"/>
</dbReference>
<dbReference type="GO" id="GO:0005802">
    <property type="term" value="C:trans-Golgi network"/>
    <property type="evidence" value="ECO:0007669"/>
    <property type="project" value="InterPro"/>
</dbReference>
<dbReference type="GO" id="GO:0031901">
    <property type="term" value="C:early endosome membrane"/>
    <property type="evidence" value="ECO:0007669"/>
    <property type="project" value="UniProtKB-SubCell"/>
</dbReference>
<dbReference type="PROSITE" id="PS50180">
    <property type="entry name" value="GAE"/>
    <property type="match status" value="1"/>
</dbReference>
<dbReference type="Pfam" id="PF00790">
    <property type="entry name" value="VHS"/>
    <property type="match status" value="1"/>
</dbReference>
<dbReference type="Pfam" id="PF02883">
    <property type="entry name" value="Alpha_adaptinC2"/>
    <property type="match status" value="1"/>
</dbReference>
<dbReference type="InterPro" id="IPR041198">
    <property type="entry name" value="GGA_N-GAT"/>
</dbReference>
<evidence type="ECO:0008006" key="16">
    <source>
        <dbReference type="Google" id="ProtNLM"/>
    </source>
</evidence>
<dbReference type="CDD" id="cd03567">
    <property type="entry name" value="VHS_GGA_metazoan"/>
    <property type="match status" value="1"/>
</dbReference>
<dbReference type="InterPro" id="IPR008942">
    <property type="entry name" value="ENTH_VHS"/>
</dbReference>
<keyword evidence="9" id="KW-0472">Membrane</keyword>
<evidence type="ECO:0000256" key="7">
    <source>
        <dbReference type="ARBA" id="ARBA00022927"/>
    </source>
</evidence>
<name>A0A8S9Z1J7_9TREM</name>
<proteinExistence type="inferred from homology"/>
<dbReference type="PANTHER" id="PTHR45905">
    <property type="entry name" value="GOLGI-LOCALIZED, GAMMA-ADAPTIN EAR CONTAINING, ARF BINDING PROTEIN"/>
    <property type="match status" value="1"/>
</dbReference>
<dbReference type="GO" id="GO:0006893">
    <property type="term" value="P:Golgi to plasma membrane transport"/>
    <property type="evidence" value="ECO:0007669"/>
    <property type="project" value="TreeGrafter"/>
</dbReference>
<dbReference type="SUPFAM" id="SSF49348">
    <property type="entry name" value="Clathrin adaptor appendage domain"/>
    <property type="match status" value="1"/>
</dbReference>
<dbReference type="InterPro" id="IPR027422">
    <property type="entry name" value="GGA1-3"/>
</dbReference>
<dbReference type="OrthoDB" id="447025at2759"/>
<dbReference type="SUPFAM" id="SSF89009">
    <property type="entry name" value="GAT-like domain"/>
    <property type="match status" value="1"/>
</dbReference>
<dbReference type="InterPro" id="IPR038425">
    <property type="entry name" value="GAT_sf"/>
</dbReference>
<dbReference type="SMART" id="SM00809">
    <property type="entry name" value="Alpha_adaptinC2"/>
    <property type="match status" value="1"/>
</dbReference>
<evidence type="ECO:0000256" key="9">
    <source>
        <dbReference type="ARBA" id="ARBA00023136"/>
    </source>
</evidence>
<protein>
    <recommendedName>
        <fullName evidence="16">ADP-ribosylation factor-binding protein GGA1</fullName>
    </recommendedName>
</protein>
<dbReference type="GO" id="GO:0034394">
    <property type="term" value="P:protein localization to cell surface"/>
    <property type="evidence" value="ECO:0007669"/>
    <property type="project" value="TreeGrafter"/>
</dbReference>
<keyword evidence="4" id="KW-0813">Transport</keyword>
<keyword evidence="7" id="KW-0653">Protein transport</keyword>
<dbReference type="SMART" id="SM00288">
    <property type="entry name" value="VHS"/>
    <property type="match status" value="1"/>
</dbReference>
<dbReference type="Gene3D" id="1.20.5.170">
    <property type="match status" value="1"/>
</dbReference>
<evidence type="ECO:0000256" key="2">
    <source>
        <dbReference type="ARBA" id="ARBA00004220"/>
    </source>
</evidence>
<dbReference type="Proteomes" id="UP000822476">
    <property type="component" value="Unassembled WGS sequence"/>
</dbReference>
<evidence type="ECO:0000313" key="15">
    <source>
        <dbReference type="Proteomes" id="UP000822476"/>
    </source>
</evidence>
<keyword evidence="15" id="KW-1185">Reference proteome</keyword>
<sequence length="654" mass="71777">MNALEDLLNEAISPSNRHYNSDTVRRIAELINKEPNGPPFALRLIAHKIQSPQDREALTALNLLNSLIKQCNPLFLSELGKFKFLNEIIKVLSPKYLADQCTPAVKQKCAQLLYEWQRDYADKEPKISEAYNMLCRQGIVNPEELSSNCPIRSDRPANGDNRRQVNIFDRSRQSERLTKLLRSRNPADVAEANRLIKTIVEEDQLRLEQVTQRSTEMEALKNNTLLLEEMTSTYERGEASEAELELMNELAQNIRRARPILYNFSLTHDENDIQTLTEIACICDHASTALTLYEQKLANPTNGSRLSQRTTMPDSLSNRNDKQVEKDLLSQDLLALGLDDDEKLNTIPIIAPAASLSQTLPASASSTQSPYQTAKSGTSRYEELADIFANVSFSGPVTVAPTTRTSGSYNPVFSSGGPLSVLSPQSPSNGQPVARNGQTVVNTSKTKVFDDLDVLGRSMLGLPAQKPSVCDSSDQKASTLTDISTRHVDTTLLNNSVRSASQVTSSLEHQVELTNLDLSLSAIQPHPTLTTPFTVFPRKASSEPGVQLALHYAGNRPAPSVRVFVAVITSRSSLPVTDVHVRFGLSKPLSIRQLAPSGHSLAAYSPFLPAGAINQIVLVSDPVNQPTIALKYQLSFSLDGEAVLESGTVDLPVL</sequence>
<evidence type="ECO:0000256" key="6">
    <source>
        <dbReference type="ARBA" id="ARBA00022843"/>
    </source>
</evidence>
<feature type="domain" description="VHS" evidence="11">
    <location>
        <begin position="11"/>
        <end position="142"/>
    </location>
</feature>
<dbReference type="Gene3D" id="1.25.40.90">
    <property type="match status" value="1"/>
</dbReference>
<gene>
    <name evidence="14" type="ORF">EG68_01288</name>
</gene>
<feature type="domain" description="GAE" evidence="12">
    <location>
        <begin position="533"/>
        <end position="653"/>
    </location>
</feature>